<keyword evidence="1" id="KW-1133">Transmembrane helix</keyword>
<name>A0ABS4KL05_9FIRM</name>
<accession>A0ABS4KL05</accession>
<comment type="caution">
    <text evidence="2">The sequence shown here is derived from an EMBL/GenBank/DDBJ whole genome shotgun (WGS) entry which is preliminary data.</text>
</comment>
<organism evidence="2 3">
    <name type="scientific">Acetoanaerobium pronyense</name>
    <dbReference type="NCBI Taxonomy" id="1482736"/>
    <lineage>
        <taxon>Bacteria</taxon>
        <taxon>Bacillati</taxon>
        <taxon>Bacillota</taxon>
        <taxon>Clostridia</taxon>
        <taxon>Peptostreptococcales</taxon>
        <taxon>Filifactoraceae</taxon>
        <taxon>Acetoanaerobium</taxon>
    </lineage>
</organism>
<reference evidence="2 3" key="1">
    <citation type="submission" date="2021-03" db="EMBL/GenBank/DDBJ databases">
        <title>Genomic Encyclopedia of Type Strains, Phase IV (KMG-IV): sequencing the most valuable type-strain genomes for metagenomic binning, comparative biology and taxonomic classification.</title>
        <authorList>
            <person name="Goeker M."/>
        </authorList>
    </citation>
    <scope>NUCLEOTIDE SEQUENCE [LARGE SCALE GENOMIC DNA]</scope>
    <source>
        <strain evidence="2 3">DSM 27512</strain>
    </source>
</reference>
<dbReference type="EMBL" id="JAGGLI010000029">
    <property type="protein sequence ID" value="MBP2028472.1"/>
    <property type="molecule type" value="Genomic_DNA"/>
</dbReference>
<evidence type="ECO:0000313" key="3">
    <source>
        <dbReference type="Proteomes" id="UP001314903"/>
    </source>
</evidence>
<feature type="transmembrane region" description="Helical" evidence="1">
    <location>
        <begin position="5"/>
        <end position="22"/>
    </location>
</feature>
<sequence length="101" mass="11525">MKSKIFIIIIIINITFLLISFAELNSLYKDVTVFLKAHDLILQEKGGEFVSEIVPLGVNIIQVSSDNSDVINVFPLRTYTPIIILLQTVFNLMAIIYIRKR</sequence>
<keyword evidence="1" id="KW-0812">Transmembrane</keyword>
<proteinExistence type="predicted"/>
<dbReference type="Proteomes" id="UP001314903">
    <property type="component" value="Unassembled WGS sequence"/>
</dbReference>
<feature type="transmembrane region" description="Helical" evidence="1">
    <location>
        <begin position="78"/>
        <end position="98"/>
    </location>
</feature>
<protein>
    <submittedName>
        <fullName evidence="2">Uncharacterized protein</fullName>
    </submittedName>
</protein>
<evidence type="ECO:0000256" key="1">
    <source>
        <dbReference type="SAM" id="Phobius"/>
    </source>
</evidence>
<dbReference type="RefSeq" id="WP_209661521.1">
    <property type="nucleotide sequence ID" value="NZ_JAGGLI010000029.1"/>
</dbReference>
<keyword evidence="3" id="KW-1185">Reference proteome</keyword>
<gene>
    <name evidence="2" type="ORF">J2Z35_002275</name>
</gene>
<evidence type="ECO:0000313" key="2">
    <source>
        <dbReference type="EMBL" id="MBP2028472.1"/>
    </source>
</evidence>
<keyword evidence="1" id="KW-0472">Membrane</keyword>